<protein>
    <submittedName>
        <fullName evidence="1">Uncharacterized protein</fullName>
    </submittedName>
</protein>
<keyword evidence="2" id="KW-1185">Reference proteome</keyword>
<proteinExistence type="predicted"/>
<evidence type="ECO:0000313" key="1">
    <source>
        <dbReference type="Ensembl" id="ENSGALP00010020518.1"/>
    </source>
</evidence>
<dbReference type="Ensembl" id="ENSGALT00010035192.1">
    <property type="protein sequence ID" value="ENSGALP00010020518.1"/>
    <property type="gene ID" value="ENSGALG00010014664.1"/>
</dbReference>
<dbReference type="Proteomes" id="UP000000539">
    <property type="component" value="Chromosome 13"/>
</dbReference>
<dbReference type="GlyGen" id="A0A8V0YW59">
    <property type="glycosylation" value="1 site"/>
</dbReference>
<reference evidence="1" key="2">
    <citation type="submission" date="2025-08" db="UniProtKB">
        <authorList>
            <consortium name="Ensembl"/>
        </authorList>
    </citation>
    <scope>IDENTIFICATION</scope>
    <source>
        <strain evidence="1">broiler</strain>
    </source>
</reference>
<dbReference type="AlphaFoldDB" id="A0A8V0YW59"/>
<reference evidence="1" key="3">
    <citation type="submission" date="2025-09" db="UniProtKB">
        <authorList>
            <consortium name="Ensembl"/>
        </authorList>
    </citation>
    <scope>IDENTIFICATION</scope>
    <source>
        <strain evidence="1">broiler</strain>
    </source>
</reference>
<reference evidence="1" key="1">
    <citation type="submission" date="2020-11" db="EMBL/GenBank/DDBJ databases">
        <title>Gallus gallus (Chicken) genome, bGalGal1, GRCg7b, maternal haplotype autosomes + Z &amp; W.</title>
        <authorList>
            <person name="Warren W."/>
            <person name="Formenti G."/>
            <person name="Fedrigo O."/>
            <person name="Haase B."/>
            <person name="Mountcastle J."/>
            <person name="Balacco J."/>
            <person name="Tracey A."/>
            <person name="Schneider V."/>
            <person name="Okimoto R."/>
            <person name="Cheng H."/>
            <person name="Hawken R."/>
            <person name="Howe K."/>
            <person name="Jarvis E.D."/>
        </authorList>
    </citation>
    <scope>NUCLEOTIDE SEQUENCE [LARGE SCALE GENOMIC DNA]</scope>
    <source>
        <strain evidence="1">Broiler</strain>
    </source>
</reference>
<accession>A0A8V0YW59</accession>
<organism evidence="1 2">
    <name type="scientific">Gallus gallus</name>
    <name type="common">Chicken</name>
    <dbReference type="NCBI Taxonomy" id="9031"/>
    <lineage>
        <taxon>Eukaryota</taxon>
        <taxon>Metazoa</taxon>
        <taxon>Chordata</taxon>
        <taxon>Craniata</taxon>
        <taxon>Vertebrata</taxon>
        <taxon>Euteleostomi</taxon>
        <taxon>Archelosauria</taxon>
        <taxon>Archosauria</taxon>
        <taxon>Dinosauria</taxon>
        <taxon>Saurischia</taxon>
        <taxon>Theropoda</taxon>
        <taxon>Coelurosauria</taxon>
        <taxon>Aves</taxon>
        <taxon>Neognathae</taxon>
        <taxon>Galloanserae</taxon>
        <taxon>Galliformes</taxon>
        <taxon>Phasianidae</taxon>
        <taxon>Phasianinae</taxon>
        <taxon>Gallus</taxon>
    </lineage>
</organism>
<name>A0A8V0YW59_CHICK</name>
<sequence length="151" mass="16886">FGLHLCMLTIPPFCAPRCLRYPVTHLPHATRDTSLIHLFSTVWEAPDLHTSHTGTECKTLYDILWLAPTSTAKTQEVVSQQDSQPQTNGNVFEFPDCNIMLQSSPVCTYCYNRSHTSFTQSSTETSPGHPEIPPTPQLPKVYIMILSLQPG</sequence>
<evidence type="ECO:0000313" key="2">
    <source>
        <dbReference type="Proteomes" id="UP000000539"/>
    </source>
</evidence>